<evidence type="ECO:0000256" key="4">
    <source>
        <dbReference type="ARBA" id="ARBA00022475"/>
    </source>
</evidence>
<accession>A0A9D9ECT1</accession>
<keyword evidence="7 8" id="KW-0472">Membrane</keyword>
<dbReference type="EMBL" id="JADIMO010000099">
    <property type="protein sequence ID" value="MBO8445617.1"/>
    <property type="molecule type" value="Genomic_DNA"/>
</dbReference>
<reference evidence="10" key="2">
    <citation type="journal article" date="2021" name="PeerJ">
        <title>Extensive microbial diversity within the chicken gut microbiome revealed by metagenomics and culture.</title>
        <authorList>
            <person name="Gilroy R."/>
            <person name="Ravi A."/>
            <person name="Getino M."/>
            <person name="Pursley I."/>
            <person name="Horton D.L."/>
            <person name="Alikhan N.F."/>
            <person name="Baker D."/>
            <person name="Gharbi K."/>
            <person name="Hall N."/>
            <person name="Watson M."/>
            <person name="Adriaenssens E.M."/>
            <person name="Foster-Nyarko E."/>
            <person name="Jarju S."/>
            <person name="Secka A."/>
            <person name="Antonio M."/>
            <person name="Oren A."/>
            <person name="Chaudhuri R.R."/>
            <person name="La Ragione R."/>
            <person name="Hildebrand F."/>
            <person name="Pallen M.J."/>
        </authorList>
    </citation>
    <scope>NUCLEOTIDE SEQUENCE</scope>
    <source>
        <strain evidence="10">D5-748</strain>
    </source>
</reference>
<evidence type="ECO:0000313" key="11">
    <source>
        <dbReference type="Proteomes" id="UP000823619"/>
    </source>
</evidence>
<sequence length="366" mass="40518">MRQLKAFVKKEFLHVFRDSRTMLILLGIPTVQIILFGFAISTEIRNMDLAVVSVQQDEVIRRLTERIDASEYFTVRKILHSSDNIEKYFRDGSISLAMVFSPGFADEVFSPEGSVVQLITDGSNTNTARAAAAYASGIITMELSSGATAGQAGIQPNIKMLFNPQMRSSYSFVPGVMGLIIILICAMMTSISIVREKESGTMEILLVSPMRPLVIIISKMIPYMVLSIVNYLTILLLSITLLDVPMTGSFWSLTLLSLIYIIVSLALGLLISTKARTQLAAMLGSGMVLMIPVIFLSGLLFPIESMPRIFQIVSYIIPASWYIEGVRKLMIEGLSMSMVAKEFIILSVMAVFLLAISIKNFKLRLK</sequence>
<gene>
    <name evidence="10" type="ORF">IAC23_08010</name>
</gene>
<dbReference type="AlphaFoldDB" id="A0A9D9ECT1"/>
<protein>
    <submittedName>
        <fullName evidence="10">ABC transporter permease</fullName>
    </submittedName>
</protein>
<evidence type="ECO:0000256" key="1">
    <source>
        <dbReference type="ARBA" id="ARBA00004651"/>
    </source>
</evidence>
<comment type="caution">
    <text evidence="10">The sequence shown here is derived from an EMBL/GenBank/DDBJ whole genome shotgun (WGS) entry which is preliminary data.</text>
</comment>
<evidence type="ECO:0000256" key="3">
    <source>
        <dbReference type="ARBA" id="ARBA00022448"/>
    </source>
</evidence>
<evidence type="ECO:0000256" key="7">
    <source>
        <dbReference type="ARBA" id="ARBA00023136"/>
    </source>
</evidence>
<comment type="similarity">
    <text evidence="2">Belongs to the ABC-2 integral membrane protein family.</text>
</comment>
<keyword evidence="6 8" id="KW-1133">Transmembrane helix</keyword>
<feature type="transmembrane region" description="Helical" evidence="8">
    <location>
        <begin position="170"/>
        <end position="194"/>
    </location>
</feature>
<evidence type="ECO:0000256" key="2">
    <source>
        <dbReference type="ARBA" id="ARBA00007783"/>
    </source>
</evidence>
<dbReference type="Proteomes" id="UP000823619">
    <property type="component" value="Unassembled WGS sequence"/>
</dbReference>
<evidence type="ECO:0000259" key="9">
    <source>
        <dbReference type="PROSITE" id="PS51012"/>
    </source>
</evidence>
<evidence type="ECO:0000256" key="8">
    <source>
        <dbReference type="SAM" id="Phobius"/>
    </source>
</evidence>
<dbReference type="Pfam" id="PF12698">
    <property type="entry name" value="ABC2_membrane_3"/>
    <property type="match status" value="1"/>
</dbReference>
<keyword evidence="4" id="KW-1003">Cell membrane</keyword>
<evidence type="ECO:0000256" key="5">
    <source>
        <dbReference type="ARBA" id="ARBA00022692"/>
    </source>
</evidence>
<keyword evidence="5 8" id="KW-0812">Transmembrane</keyword>
<dbReference type="PANTHER" id="PTHR30294">
    <property type="entry name" value="MEMBRANE COMPONENT OF ABC TRANSPORTER YHHJ-RELATED"/>
    <property type="match status" value="1"/>
</dbReference>
<evidence type="ECO:0000313" key="10">
    <source>
        <dbReference type="EMBL" id="MBO8445617.1"/>
    </source>
</evidence>
<dbReference type="GO" id="GO:0005886">
    <property type="term" value="C:plasma membrane"/>
    <property type="evidence" value="ECO:0007669"/>
    <property type="project" value="UniProtKB-SubCell"/>
</dbReference>
<dbReference type="InterPro" id="IPR051449">
    <property type="entry name" value="ABC-2_transporter_component"/>
</dbReference>
<dbReference type="PANTHER" id="PTHR30294:SF29">
    <property type="entry name" value="MULTIDRUG ABC TRANSPORTER PERMEASE YBHS-RELATED"/>
    <property type="match status" value="1"/>
</dbReference>
<proteinExistence type="inferred from homology"/>
<reference evidence="10" key="1">
    <citation type="submission" date="2020-10" db="EMBL/GenBank/DDBJ databases">
        <authorList>
            <person name="Gilroy R."/>
        </authorList>
    </citation>
    <scope>NUCLEOTIDE SEQUENCE</scope>
    <source>
        <strain evidence="10">D5-748</strain>
    </source>
</reference>
<evidence type="ECO:0000256" key="6">
    <source>
        <dbReference type="ARBA" id="ARBA00022989"/>
    </source>
</evidence>
<dbReference type="PROSITE" id="PS51012">
    <property type="entry name" value="ABC_TM2"/>
    <property type="match status" value="1"/>
</dbReference>
<dbReference type="Gene3D" id="3.40.1710.10">
    <property type="entry name" value="abc type-2 transporter like domain"/>
    <property type="match status" value="1"/>
</dbReference>
<keyword evidence="3" id="KW-0813">Transport</keyword>
<organism evidence="10 11">
    <name type="scientific">Candidatus Cryptobacteroides merdavium</name>
    <dbReference type="NCBI Taxonomy" id="2840769"/>
    <lineage>
        <taxon>Bacteria</taxon>
        <taxon>Pseudomonadati</taxon>
        <taxon>Bacteroidota</taxon>
        <taxon>Bacteroidia</taxon>
        <taxon>Bacteroidales</taxon>
        <taxon>Candidatus Cryptobacteroides</taxon>
    </lineage>
</organism>
<feature type="transmembrane region" description="Helical" evidence="8">
    <location>
        <begin position="21"/>
        <end position="40"/>
    </location>
</feature>
<comment type="subcellular location">
    <subcellularLocation>
        <location evidence="1">Cell membrane</location>
        <topology evidence="1">Multi-pass membrane protein</topology>
    </subcellularLocation>
</comment>
<feature type="transmembrane region" description="Helical" evidence="8">
    <location>
        <begin position="220"/>
        <end position="242"/>
    </location>
</feature>
<feature type="transmembrane region" description="Helical" evidence="8">
    <location>
        <begin position="248"/>
        <end position="272"/>
    </location>
</feature>
<dbReference type="InterPro" id="IPR047817">
    <property type="entry name" value="ABC2_TM_bact-type"/>
</dbReference>
<feature type="domain" description="ABC transmembrane type-2" evidence="9">
    <location>
        <begin position="128"/>
        <end position="364"/>
    </location>
</feature>
<name>A0A9D9ECT1_9BACT</name>
<feature type="transmembrane region" description="Helical" evidence="8">
    <location>
        <begin position="338"/>
        <end position="358"/>
    </location>
</feature>
<feature type="transmembrane region" description="Helical" evidence="8">
    <location>
        <begin position="279"/>
        <end position="303"/>
    </location>
</feature>
<dbReference type="InterPro" id="IPR013525">
    <property type="entry name" value="ABC2_TM"/>
</dbReference>
<dbReference type="GO" id="GO:0140359">
    <property type="term" value="F:ABC-type transporter activity"/>
    <property type="evidence" value="ECO:0007669"/>
    <property type="project" value="InterPro"/>
</dbReference>